<evidence type="ECO:0000256" key="3">
    <source>
        <dbReference type="ARBA" id="ARBA00022723"/>
    </source>
</evidence>
<comment type="cofactor">
    <cofactor evidence="1">
        <name>Ca(2+)</name>
        <dbReference type="ChEBI" id="CHEBI:29108"/>
    </cofactor>
</comment>
<proteinExistence type="inferred from homology"/>
<evidence type="ECO:0000256" key="6">
    <source>
        <dbReference type="SAM" id="SignalP"/>
    </source>
</evidence>
<keyword evidence="5" id="KW-0325">Glycoprotein</keyword>
<keyword evidence="6" id="KW-0732">Signal</keyword>
<dbReference type="InterPro" id="IPR017850">
    <property type="entry name" value="Alkaline_phosphatase_core_sf"/>
</dbReference>
<sequence length="69" mass="7687">MWLLKFLCLCLVIRGSLLKSPKPNIIVIMADDMGWNDVGFHGTNEIPTPNIDALAFNGIILNSHYTQAM</sequence>
<comment type="caution">
    <text evidence="8">The sequence shown here is derived from an EMBL/GenBank/DDBJ whole genome shotgun (WGS) entry which is preliminary data.</text>
</comment>
<dbReference type="PANTHER" id="PTHR10342">
    <property type="entry name" value="ARYLSULFATASE"/>
    <property type="match status" value="1"/>
</dbReference>
<dbReference type="InterPro" id="IPR047115">
    <property type="entry name" value="ARSB"/>
</dbReference>
<protein>
    <submittedName>
        <fullName evidence="8">Sulfatase</fullName>
    </submittedName>
</protein>
<comment type="similarity">
    <text evidence="2">Belongs to the sulfatase family.</text>
</comment>
<dbReference type="GO" id="GO:0046872">
    <property type="term" value="F:metal ion binding"/>
    <property type="evidence" value="ECO:0007669"/>
    <property type="project" value="UniProtKB-KW"/>
</dbReference>
<evidence type="ECO:0000256" key="5">
    <source>
        <dbReference type="ARBA" id="ARBA00023180"/>
    </source>
</evidence>
<feature type="domain" description="Sulfatase N-terminal" evidence="7">
    <location>
        <begin position="23"/>
        <end position="67"/>
    </location>
</feature>
<reference evidence="8 9" key="1">
    <citation type="journal article" date="2024" name="BMC Genomics">
        <title>De novo assembly and annotation of Popillia japonica's genome with initial clues to its potential as an invasive pest.</title>
        <authorList>
            <person name="Cucini C."/>
            <person name="Boschi S."/>
            <person name="Funari R."/>
            <person name="Cardaioli E."/>
            <person name="Iannotti N."/>
            <person name="Marturano G."/>
            <person name="Paoli F."/>
            <person name="Bruttini M."/>
            <person name="Carapelli A."/>
            <person name="Frati F."/>
            <person name="Nardi F."/>
        </authorList>
    </citation>
    <scope>NUCLEOTIDE SEQUENCE [LARGE SCALE GENOMIC DNA]</scope>
    <source>
        <strain evidence="8">DMR45628</strain>
    </source>
</reference>
<dbReference type="InterPro" id="IPR000917">
    <property type="entry name" value="Sulfatase_N"/>
</dbReference>
<dbReference type="Proteomes" id="UP001458880">
    <property type="component" value="Unassembled WGS sequence"/>
</dbReference>
<dbReference type="Pfam" id="PF00884">
    <property type="entry name" value="Sulfatase"/>
    <property type="match status" value="1"/>
</dbReference>
<name>A0AAW1L8R1_POPJA</name>
<feature type="signal peptide" evidence="6">
    <location>
        <begin position="1"/>
        <end position="18"/>
    </location>
</feature>
<accession>A0AAW1L8R1</accession>
<dbReference type="SUPFAM" id="SSF53649">
    <property type="entry name" value="Alkaline phosphatase-like"/>
    <property type="match status" value="1"/>
</dbReference>
<keyword evidence="9" id="KW-1185">Reference proteome</keyword>
<evidence type="ECO:0000256" key="4">
    <source>
        <dbReference type="ARBA" id="ARBA00022837"/>
    </source>
</evidence>
<dbReference type="GO" id="GO:0008484">
    <property type="term" value="F:sulfuric ester hydrolase activity"/>
    <property type="evidence" value="ECO:0007669"/>
    <property type="project" value="InterPro"/>
</dbReference>
<keyword evidence="4" id="KW-0106">Calcium</keyword>
<keyword evidence="3" id="KW-0479">Metal-binding</keyword>
<evidence type="ECO:0000259" key="7">
    <source>
        <dbReference type="Pfam" id="PF00884"/>
    </source>
</evidence>
<dbReference type="EMBL" id="JASPKY010000136">
    <property type="protein sequence ID" value="KAK9731200.1"/>
    <property type="molecule type" value="Genomic_DNA"/>
</dbReference>
<dbReference type="PANTHER" id="PTHR10342:SF264">
    <property type="entry name" value="MIP05773P-RELATED"/>
    <property type="match status" value="1"/>
</dbReference>
<feature type="chain" id="PRO_5043688060" evidence="6">
    <location>
        <begin position="19"/>
        <end position="69"/>
    </location>
</feature>
<dbReference type="AlphaFoldDB" id="A0AAW1L8R1"/>
<dbReference type="Gene3D" id="3.40.720.10">
    <property type="entry name" value="Alkaline Phosphatase, subunit A"/>
    <property type="match status" value="1"/>
</dbReference>
<organism evidence="8 9">
    <name type="scientific">Popillia japonica</name>
    <name type="common">Japanese beetle</name>
    <dbReference type="NCBI Taxonomy" id="7064"/>
    <lineage>
        <taxon>Eukaryota</taxon>
        <taxon>Metazoa</taxon>
        <taxon>Ecdysozoa</taxon>
        <taxon>Arthropoda</taxon>
        <taxon>Hexapoda</taxon>
        <taxon>Insecta</taxon>
        <taxon>Pterygota</taxon>
        <taxon>Neoptera</taxon>
        <taxon>Endopterygota</taxon>
        <taxon>Coleoptera</taxon>
        <taxon>Polyphaga</taxon>
        <taxon>Scarabaeiformia</taxon>
        <taxon>Scarabaeidae</taxon>
        <taxon>Rutelinae</taxon>
        <taxon>Popillia</taxon>
    </lineage>
</organism>
<gene>
    <name evidence="8" type="ORF">QE152_g13840</name>
</gene>
<evidence type="ECO:0000313" key="9">
    <source>
        <dbReference type="Proteomes" id="UP001458880"/>
    </source>
</evidence>
<evidence type="ECO:0000256" key="2">
    <source>
        <dbReference type="ARBA" id="ARBA00008779"/>
    </source>
</evidence>
<evidence type="ECO:0000313" key="8">
    <source>
        <dbReference type="EMBL" id="KAK9731200.1"/>
    </source>
</evidence>
<evidence type="ECO:0000256" key="1">
    <source>
        <dbReference type="ARBA" id="ARBA00001913"/>
    </source>
</evidence>